<feature type="domain" description="RING-type" evidence="6">
    <location>
        <begin position="74"/>
        <end position="138"/>
    </location>
</feature>
<dbReference type="Gene3D" id="3.30.40.10">
    <property type="entry name" value="Zinc/RING finger domain, C3HC4 (zinc finger)"/>
    <property type="match status" value="1"/>
</dbReference>
<evidence type="ECO:0000313" key="7">
    <source>
        <dbReference type="EMBL" id="KAF7355285.1"/>
    </source>
</evidence>
<evidence type="ECO:0000256" key="2">
    <source>
        <dbReference type="ARBA" id="ARBA00022771"/>
    </source>
</evidence>
<keyword evidence="1" id="KW-0479">Metal-binding</keyword>
<dbReference type="EMBL" id="JACAZH010000011">
    <property type="protein sequence ID" value="KAF7355285.1"/>
    <property type="molecule type" value="Genomic_DNA"/>
</dbReference>
<evidence type="ECO:0000259" key="6">
    <source>
        <dbReference type="PROSITE" id="PS50089"/>
    </source>
</evidence>
<dbReference type="GO" id="GO:0008270">
    <property type="term" value="F:zinc ion binding"/>
    <property type="evidence" value="ECO:0007669"/>
    <property type="project" value="UniProtKB-KW"/>
</dbReference>
<dbReference type="InterPro" id="IPR013083">
    <property type="entry name" value="Znf_RING/FYVE/PHD"/>
</dbReference>
<comment type="caution">
    <text evidence="7">The sequence shown here is derived from an EMBL/GenBank/DDBJ whole genome shotgun (WGS) entry which is preliminary data.</text>
</comment>
<name>A0A8H7CYT5_9AGAR</name>
<organism evidence="7 8">
    <name type="scientific">Mycena sanguinolenta</name>
    <dbReference type="NCBI Taxonomy" id="230812"/>
    <lineage>
        <taxon>Eukaryota</taxon>
        <taxon>Fungi</taxon>
        <taxon>Dikarya</taxon>
        <taxon>Basidiomycota</taxon>
        <taxon>Agaricomycotina</taxon>
        <taxon>Agaricomycetes</taxon>
        <taxon>Agaricomycetidae</taxon>
        <taxon>Agaricales</taxon>
        <taxon>Marasmiineae</taxon>
        <taxon>Mycenaceae</taxon>
        <taxon>Mycena</taxon>
    </lineage>
</organism>
<dbReference type="InterPro" id="IPR027370">
    <property type="entry name" value="Znf-RING_euk"/>
</dbReference>
<feature type="compositionally biased region" description="Low complexity" evidence="5">
    <location>
        <begin position="145"/>
        <end position="155"/>
    </location>
</feature>
<feature type="region of interest" description="Disordered" evidence="5">
    <location>
        <begin position="145"/>
        <end position="164"/>
    </location>
</feature>
<dbReference type="PROSITE" id="PS50089">
    <property type="entry name" value="ZF_RING_2"/>
    <property type="match status" value="1"/>
</dbReference>
<proteinExistence type="predicted"/>
<evidence type="ECO:0000313" key="8">
    <source>
        <dbReference type="Proteomes" id="UP000623467"/>
    </source>
</evidence>
<dbReference type="AlphaFoldDB" id="A0A8H7CYT5"/>
<evidence type="ECO:0000256" key="3">
    <source>
        <dbReference type="ARBA" id="ARBA00022833"/>
    </source>
</evidence>
<keyword evidence="3" id="KW-0862">Zinc</keyword>
<protein>
    <submittedName>
        <fullName evidence="7">RING-type domain-containing protein</fullName>
    </submittedName>
</protein>
<dbReference type="InterPro" id="IPR001841">
    <property type="entry name" value="Znf_RING"/>
</dbReference>
<sequence length="219" mass="24266">MADSLRSLFENTSNDPRSLHRLRERIAQIVSDTIARGEDPGANLSLEQSRSLIESLPRLSEDQIRDLGHHDSLCPICYTPFAAILAEEETALAIDDFAVDEELGVTKLAAPWQCGHVFCRRDISKWIRGGHGSCPMCRRTLLESSTSDSSDPASTQEPATSPQDAELLTQIRTYMEELFSNGAVAYVDHDGDFRGFGDPIYVPEGGYDDDRSEFSGMYS</sequence>
<dbReference type="SUPFAM" id="SSF57850">
    <property type="entry name" value="RING/U-box"/>
    <property type="match status" value="1"/>
</dbReference>
<keyword evidence="2 4" id="KW-0863">Zinc-finger</keyword>
<evidence type="ECO:0000256" key="1">
    <source>
        <dbReference type="ARBA" id="ARBA00022723"/>
    </source>
</evidence>
<keyword evidence="8" id="KW-1185">Reference proteome</keyword>
<accession>A0A8H7CYT5</accession>
<evidence type="ECO:0000256" key="5">
    <source>
        <dbReference type="SAM" id="MobiDB-lite"/>
    </source>
</evidence>
<dbReference type="Pfam" id="PF13445">
    <property type="entry name" value="zf-RING_UBOX"/>
    <property type="match status" value="1"/>
</dbReference>
<evidence type="ECO:0000256" key="4">
    <source>
        <dbReference type="PROSITE-ProRule" id="PRU00175"/>
    </source>
</evidence>
<reference evidence="7" key="1">
    <citation type="submission" date="2020-05" db="EMBL/GenBank/DDBJ databases">
        <title>Mycena genomes resolve the evolution of fungal bioluminescence.</title>
        <authorList>
            <person name="Tsai I.J."/>
        </authorList>
    </citation>
    <scope>NUCLEOTIDE SEQUENCE</scope>
    <source>
        <strain evidence="7">160909Yilan</strain>
    </source>
</reference>
<gene>
    <name evidence="7" type="ORF">MSAN_01444800</name>
</gene>
<dbReference type="Proteomes" id="UP000623467">
    <property type="component" value="Unassembled WGS sequence"/>
</dbReference>
<dbReference type="OrthoDB" id="8062037at2759"/>